<feature type="transmembrane region" description="Helical" evidence="1">
    <location>
        <begin position="32"/>
        <end position="56"/>
    </location>
</feature>
<keyword evidence="1" id="KW-0812">Transmembrane</keyword>
<organism evidence="2 3">
    <name type="scientific">Desulfonema magnum</name>
    <dbReference type="NCBI Taxonomy" id="45655"/>
    <lineage>
        <taxon>Bacteria</taxon>
        <taxon>Pseudomonadati</taxon>
        <taxon>Thermodesulfobacteriota</taxon>
        <taxon>Desulfobacteria</taxon>
        <taxon>Desulfobacterales</taxon>
        <taxon>Desulfococcaceae</taxon>
        <taxon>Desulfonema</taxon>
    </lineage>
</organism>
<protein>
    <submittedName>
        <fullName evidence="2">Uncharacterized protein</fullName>
    </submittedName>
</protein>
<keyword evidence="3" id="KW-1185">Reference proteome</keyword>
<dbReference type="RefSeq" id="WP_207682132.1">
    <property type="nucleotide sequence ID" value="NZ_CP061800.1"/>
</dbReference>
<evidence type="ECO:0000313" key="2">
    <source>
        <dbReference type="EMBL" id="QTA86537.1"/>
    </source>
</evidence>
<evidence type="ECO:0000256" key="1">
    <source>
        <dbReference type="SAM" id="Phobius"/>
    </source>
</evidence>
<dbReference type="Proteomes" id="UP000663722">
    <property type="component" value="Chromosome"/>
</dbReference>
<proteinExistence type="predicted"/>
<dbReference type="KEGG" id="dmm:dnm_025610"/>
<name>A0A975BJR2_9BACT</name>
<reference evidence="2" key="1">
    <citation type="journal article" date="2021" name="Microb. Physiol.">
        <title>Proteogenomic Insights into the Physiology of Marine, Sulfate-Reducing, Filamentous Desulfonema limicola and Desulfonema magnum.</title>
        <authorList>
            <person name="Schnaars V."/>
            <person name="Wohlbrand L."/>
            <person name="Scheve S."/>
            <person name="Hinrichs C."/>
            <person name="Reinhardt R."/>
            <person name="Rabus R."/>
        </authorList>
    </citation>
    <scope>NUCLEOTIDE SEQUENCE</scope>
    <source>
        <strain evidence="2">4be13</strain>
    </source>
</reference>
<dbReference type="EMBL" id="CP061800">
    <property type="protein sequence ID" value="QTA86537.1"/>
    <property type="molecule type" value="Genomic_DNA"/>
</dbReference>
<evidence type="ECO:0000313" key="3">
    <source>
        <dbReference type="Proteomes" id="UP000663722"/>
    </source>
</evidence>
<accession>A0A975BJR2</accession>
<keyword evidence="1" id="KW-0472">Membrane</keyword>
<sequence>MTFTETSGMLKFVGIHKGLLSTLWRSYKYRNFLAKILLLIPILLYSVVCLFFIIFFTG</sequence>
<gene>
    <name evidence="2" type="ORF">dnm_025610</name>
</gene>
<dbReference type="AlphaFoldDB" id="A0A975BJR2"/>
<keyword evidence="1" id="KW-1133">Transmembrane helix</keyword>